<protein>
    <submittedName>
        <fullName evidence="2">Uncharacterized protein</fullName>
    </submittedName>
</protein>
<reference evidence="2 3" key="1">
    <citation type="submission" date="2020-04" db="EMBL/GenBank/DDBJ databases">
        <authorList>
            <person name="Wallbank WR R."/>
            <person name="Pardo Diaz C."/>
            <person name="Kozak K."/>
            <person name="Martin S."/>
            <person name="Jiggins C."/>
            <person name="Moest M."/>
            <person name="Warren A I."/>
            <person name="Byers J.R.P. K."/>
            <person name="Montejo-Kovacevich G."/>
            <person name="Yen C E."/>
        </authorList>
    </citation>
    <scope>NUCLEOTIDE SEQUENCE [LARGE SCALE GENOMIC DNA]</scope>
</reference>
<sequence>MPQKKNNNNESSACADSCSKPAISQPKAGHYICLSHQPSDCSMECTSCHSGICNSQSCKAVKILDDYEEPAKVSEVNVSKGQLGKCDKCGAEPPNVHAGNQTSRSSTGFNGPCSTCSRSTTFSSDKLKSTESPSQRSFRIPPTTPVKPHSCGITRPPEEQSPPQPSSRTPPTTPGLPHSCGITCPPEEPPRNERKLSTRSLPECCQEKNYPKQQVEGNVSSQNIKRQSDGSGRLSTSIPPPPPEPARCTMAGCPVACIPEEKNHSDVPAHETSKVYTMPLHPPSLTRRQGSNIAANANQIITSSLLRKNSNQKQNVKKRSKDSKTSIKSNASSKCKCPDKTKAQAGCDCHYPPAFQHYFQCAGTITGVCCCSEHK</sequence>
<feature type="region of interest" description="Disordered" evidence="1">
    <location>
        <begin position="212"/>
        <end position="245"/>
    </location>
</feature>
<accession>A0A8S0ZEX7</accession>
<dbReference type="AlphaFoldDB" id="A0A8S0ZEX7"/>
<comment type="caution">
    <text evidence="2">The sequence shown here is derived from an EMBL/GenBank/DDBJ whole genome shotgun (WGS) entry which is preliminary data.</text>
</comment>
<evidence type="ECO:0000313" key="3">
    <source>
        <dbReference type="Proteomes" id="UP000494256"/>
    </source>
</evidence>
<gene>
    <name evidence="2" type="ORF">APLA_LOCUS5529</name>
</gene>
<feature type="region of interest" description="Disordered" evidence="1">
    <location>
        <begin position="118"/>
        <end position="199"/>
    </location>
</feature>
<name>A0A8S0ZEX7_ARCPL</name>
<feature type="compositionally biased region" description="Polar residues" evidence="1">
    <location>
        <begin position="212"/>
        <end position="237"/>
    </location>
</feature>
<feature type="region of interest" description="Disordered" evidence="1">
    <location>
        <begin position="309"/>
        <end position="332"/>
    </location>
</feature>
<dbReference type="OrthoDB" id="7228128at2759"/>
<organism evidence="2 3">
    <name type="scientific">Arctia plantaginis</name>
    <name type="common">Wood tiger moth</name>
    <name type="synonym">Phalaena plantaginis</name>
    <dbReference type="NCBI Taxonomy" id="874455"/>
    <lineage>
        <taxon>Eukaryota</taxon>
        <taxon>Metazoa</taxon>
        <taxon>Ecdysozoa</taxon>
        <taxon>Arthropoda</taxon>
        <taxon>Hexapoda</taxon>
        <taxon>Insecta</taxon>
        <taxon>Pterygota</taxon>
        <taxon>Neoptera</taxon>
        <taxon>Endopterygota</taxon>
        <taxon>Lepidoptera</taxon>
        <taxon>Glossata</taxon>
        <taxon>Ditrysia</taxon>
        <taxon>Noctuoidea</taxon>
        <taxon>Erebidae</taxon>
        <taxon>Arctiinae</taxon>
        <taxon>Arctia</taxon>
    </lineage>
</organism>
<dbReference type="EMBL" id="CADEBD010000289">
    <property type="protein sequence ID" value="CAB3232139.1"/>
    <property type="molecule type" value="Genomic_DNA"/>
</dbReference>
<proteinExistence type="predicted"/>
<dbReference type="Proteomes" id="UP000494256">
    <property type="component" value="Unassembled WGS sequence"/>
</dbReference>
<evidence type="ECO:0000256" key="1">
    <source>
        <dbReference type="SAM" id="MobiDB-lite"/>
    </source>
</evidence>
<evidence type="ECO:0000313" key="2">
    <source>
        <dbReference type="EMBL" id="CAB3232139.1"/>
    </source>
</evidence>